<accession>A0A7K4X224</accession>
<dbReference type="EMBL" id="VZRD01000965">
    <property type="protein sequence ID" value="NWR40198.1"/>
    <property type="molecule type" value="Genomic_DNA"/>
</dbReference>
<dbReference type="Pfam" id="PF00429">
    <property type="entry name" value="TLV_coat"/>
    <property type="match status" value="1"/>
</dbReference>
<keyword evidence="1" id="KW-0472">Membrane</keyword>
<sequence>MAELRKKLEQRKKEREAQQSWYESWFNYSPWLTTLLSTITGPLLLLILGLSFGPCIFNKLIAIVKGRLEAAHLMLIRAKYEAVEEDNEIDETLILSQQELQRFSEQN</sequence>
<evidence type="ECO:0000313" key="3">
    <source>
        <dbReference type="Proteomes" id="UP000540952"/>
    </source>
</evidence>
<dbReference type="AlphaFoldDB" id="A0A7K4X224"/>
<dbReference type="PANTHER" id="PTHR10424">
    <property type="entry name" value="VIRAL ENVELOPE PROTEIN"/>
    <property type="match status" value="1"/>
</dbReference>
<gene>
    <name evidence="2" type="primary">Env1_2</name>
    <name evidence="2" type="ORF">TACRUB_R15499</name>
</gene>
<keyword evidence="3" id="KW-1185">Reference proteome</keyword>
<dbReference type="PANTHER" id="PTHR10424:SF82">
    <property type="entry name" value="ENVELOPE GLYCOPROTEIN-RELATED"/>
    <property type="match status" value="1"/>
</dbReference>
<comment type="caution">
    <text evidence="2">The sequence shown here is derived from an EMBL/GenBank/DDBJ whole genome shotgun (WGS) entry which is preliminary data.</text>
</comment>
<dbReference type="Proteomes" id="UP000540952">
    <property type="component" value="Unassembled WGS sequence"/>
</dbReference>
<proteinExistence type="predicted"/>
<evidence type="ECO:0000313" key="2">
    <source>
        <dbReference type="EMBL" id="NWR40198.1"/>
    </source>
</evidence>
<protein>
    <submittedName>
        <fullName evidence="2">ENV1 protein</fullName>
    </submittedName>
</protein>
<feature type="transmembrane region" description="Helical" evidence="1">
    <location>
        <begin position="31"/>
        <end position="57"/>
    </location>
</feature>
<feature type="non-terminal residue" evidence="2">
    <location>
        <position position="1"/>
    </location>
</feature>
<feature type="non-terminal residue" evidence="2">
    <location>
        <position position="107"/>
    </location>
</feature>
<keyword evidence="1" id="KW-1133">Transmembrane helix</keyword>
<reference evidence="2 3" key="1">
    <citation type="submission" date="2019-09" db="EMBL/GenBank/DDBJ databases">
        <title>Bird 10,000 Genomes (B10K) Project - Family phase.</title>
        <authorList>
            <person name="Zhang G."/>
        </authorList>
    </citation>
    <scope>NUCLEOTIDE SEQUENCE [LARGE SCALE GENOMIC DNA]</scope>
    <source>
        <strain evidence="2">B10K-CU-031-13</strain>
        <tissue evidence="2">Muscle</tissue>
    </source>
</reference>
<keyword evidence="1" id="KW-0812">Transmembrane</keyword>
<evidence type="ECO:0000256" key="1">
    <source>
        <dbReference type="SAM" id="Phobius"/>
    </source>
</evidence>
<dbReference type="InterPro" id="IPR018154">
    <property type="entry name" value="TLV/ENV_coat_polyprotein"/>
</dbReference>
<name>A0A7K4X224_9TYRA</name>
<organism evidence="2 3">
    <name type="scientific">Tachuris rubrigastra</name>
    <dbReference type="NCBI Taxonomy" id="495162"/>
    <lineage>
        <taxon>Eukaryota</taxon>
        <taxon>Metazoa</taxon>
        <taxon>Chordata</taxon>
        <taxon>Craniata</taxon>
        <taxon>Vertebrata</taxon>
        <taxon>Euteleostomi</taxon>
        <taxon>Archelosauria</taxon>
        <taxon>Archosauria</taxon>
        <taxon>Dinosauria</taxon>
        <taxon>Saurischia</taxon>
        <taxon>Theropoda</taxon>
        <taxon>Coelurosauria</taxon>
        <taxon>Aves</taxon>
        <taxon>Neognathae</taxon>
        <taxon>Neoaves</taxon>
        <taxon>Telluraves</taxon>
        <taxon>Australaves</taxon>
        <taxon>Passeriformes</taxon>
        <taxon>Tyrannidae</taxon>
        <taxon>Tachuris</taxon>
    </lineage>
</organism>